<feature type="non-terminal residue" evidence="1">
    <location>
        <position position="328"/>
    </location>
</feature>
<name>A0ACC1HHM2_9FUNG</name>
<accession>A0ACC1HHM2</accession>
<dbReference type="Proteomes" id="UP001145114">
    <property type="component" value="Unassembled WGS sequence"/>
</dbReference>
<gene>
    <name evidence="1" type="primary">EXO1</name>
    <name evidence="1" type="ORF">EV182_002506</name>
</gene>
<keyword evidence="2" id="KW-1185">Reference proteome</keyword>
<proteinExistence type="predicted"/>
<organism evidence="1 2">
    <name type="scientific">Spiromyces aspiralis</name>
    <dbReference type="NCBI Taxonomy" id="68401"/>
    <lineage>
        <taxon>Eukaryota</taxon>
        <taxon>Fungi</taxon>
        <taxon>Fungi incertae sedis</taxon>
        <taxon>Zoopagomycota</taxon>
        <taxon>Kickxellomycotina</taxon>
        <taxon>Kickxellomycetes</taxon>
        <taxon>Kickxellales</taxon>
        <taxon>Kickxellaceae</taxon>
        <taxon>Spiromyces</taxon>
    </lineage>
</organism>
<protein>
    <submittedName>
        <fullName evidence="1">Rad2 nuclease</fullName>
    </submittedName>
</protein>
<evidence type="ECO:0000313" key="1">
    <source>
        <dbReference type="EMBL" id="KAJ1674816.1"/>
    </source>
</evidence>
<sequence length="328" mass="37371">MNVTPYMVFDGGKLPSKEHTELERSARRKRNLEEGLRQWRESNRKAANDYFQRCLEVTPEMTKCIIEELKREGVEYLVAPYEADAQLAYLERQGIISAVITEDSDLLPYGFKHVFFKMDQWGNGTLFDRSLLPEVKGVSLRGWTDDRFRQLCILSGCDYLASVPGIGLKKAYKYMAKTRDIATVIRTMRMNGLQVPVDYYEGFQRADLTFLYQRVYDPINKQLATVSPLPEGMNADNMPYVGRYLEPKIARGIAEGDLDPITLGPLRVNNRFPQIALRPGMVFYPGSKPTQQGVINDLASAFRKKAKSVEPFIETGTTSPFFNHSQPV</sequence>
<dbReference type="EMBL" id="JAMZIH010005667">
    <property type="protein sequence ID" value="KAJ1674816.1"/>
    <property type="molecule type" value="Genomic_DNA"/>
</dbReference>
<evidence type="ECO:0000313" key="2">
    <source>
        <dbReference type="Proteomes" id="UP001145114"/>
    </source>
</evidence>
<reference evidence="1" key="1">
    <citation type="submission" date="2022-06" db="EMBL/GenBank/DDBJ databases">
        <title>Phylogenomic reconstructions and comparative analyses of Kickxellomycotina fungi.</title>
        <authorList>
            <person name="Reynolds N.K."/>
            <person name="Stajich J.E."/>
            <person name="Barry K."/>
            <person name="Grigoriev I.V."/>
            <person name="Crous P."/>
            <person name="Smith M.E."/>
        </authorList>
    </citation>
    <scope>NUCLEOTIDE SEQUENCE</scope>
    <source>
        <strain evidence="1">RSA 2271</strain>
    </source>
</reference>
<comment type="caution">
    <text evidence="1">The sequence shown here is derived from an EMBL/GenBank/DDBJ whole genome shotgun (WGS) entry which is preliminary data.</text>
</comment>